<organism evidence="1 2">
    <name type="scientific">Teladorsagia circumcincta</name>
    <name type="common">Brown stomach worm</name>
    <name type="synonym">Ostertagia circumcincta</name>
    <dbReference type="NCBI Taxonomy" id="45464"/>
    <lineage>
        <taxon>Eukaryota</taxon>
        <taxon>Metazoa</taxon>
        <taxon>Ecdysozoa</taxon>
        <taxon>Nematoda</taxon>
        <taxon>Chromadorea</taxon>
        <taxon>Rhabditida</taxon>
        <taxon>Rhabditina</taxon>
        <taxon>Rhabditomorpha</taxon>
        <taxon>Strongyloidea</taxon>
        <taxon>Trichostrongylidae</taxon>
        <taxon>Teladorsagia</taxon>
    </lineage>
</organism>
<evidence type="ECO:0000313" key="1">
    <source>
        <dbReference type="EMBL" id="PIO58151.1"/>
    </source>
</evidence>
<dbReference type="GO" id="GO:0005882">
    <property type="term" value="C:intermediate filament"/>
    <property type="evidence" value="ECO:0007669"/>
    <property type="project" value="TreeGrafter"/>
</dbReference>
<name>A0A2G9TJL8_TELCI</name>
<feature type="non-terminal residue" evidence="1">
    <location>
        <position position="1"/>
    </location>
</feature>
<dbReference type="InterPro" id="IPR043197">
    <property type="entry name" value="Plakin"/>
</dbReference>
<dbReference type="SUPFAM" id="SSF46966">
    <property type="entry name" value="Spectrin repeat"/>
    <property type="match status" value="1"/>
</dbReference>
<protein>
    <recommendedName>
        <fullName evidence="3">Spectrin repeat-containing domain protein</fullName>
    </recommendedName>
</protein>
<reference evidence="1 2" key="1">
    <citation type="submission" date="2015-09" db="EMBL/GenBank/DDBJ databases">
        <title>Draft genome of the parasitic nematode Teladorsagia circumcincta isolate WARC Sus (inbred).</title>
        <authorList>
            <person name="Mitreva M."/>
        </authorList>
    </citation>
    <scope>NUCLEOTIDE SEQUENCE [LARGE SCALE GENOMIC DNA]</scope>
    <source>
        <strain evidence="1 2">S</strain>
    </source>
</reference>
<dbReference type="InterPro" id="IPR049538">
    <property type="entry name" value="PCN-like_spectrin-like_rpt"/>
</dbReference>
<keyword evidence="2" id="KW-1185">Reference proteome</keyword>
<dbReference type="OrthoDB" id="2250192at2759"/>
<proteinExistence type="predicted"/>
<dbReference type="AlphaFoldDB" id="A0A2G9TJL8"/>
<dbReference type="PANTHER" id="PTHR23169">
    <property type="entry name" value="ENVOPLAKIN"/>
    <property type="match status" value="1"/>
</dbReference>
<dbReference type="Pfam" id="PF21020">
    <property type="entry name" value="Spectrin_4"/>
    <property type="match status" value="1"/>
</dbReference>
<evidence type="ECO:0000313" key="2">
    <source>
        <dbReference type="Proteomes" id="UP000230423"/>
    </source>
</evidence>
<sequence length="270" mass="31782">SNLADLISRLSRGIGITNEKLDLILTRIEEVESRVDTARPGEIERTVNEIVDDLNALEVPIGGFFDDVEELKSQNHPEANDFYRQVYGLHQRRTAYLDRLTNQLLVRLGVRTETLRKENASRLESIRTSSFNRVQECIEWVRVRLEKLSEMEFLEDLETLEEMFEQHKLDNRDIQDFRQNVDECIARQAEVSAEDTYEYCELLRVLESEYQQLRDLSAGRMLDLDSLIAFVRAAQMELVWVSEREEIEVTRNWSDVKQLDLPMLTNYYKQ</sequence>
<dbReference type="GO" id="GO:0030056">
    <property type="term" value="C:hemidesmosome"/>
    <property type="evidence" value="ECO:0007669"/>
    <property type="project" value="TreeGrafter"/>
</dbReference>
<gene>
    <name evidence="1" type="ORF">TELCIR_20419</name>
</gene>
<dbReference type="GO" id="GO:0031122">
    <property type="term" value="P:cytoplasmic microtubule organization"/>
    <property type="evidence" value="ECO:0007669"/>
    <property type="project" value="TreeGrafter"/>
</dbReference>
<accession>A0A2G9TJL8</accession>
<dbReference type="PANTHER" id="PTHR23169:SF23">
    <property type="entry name" value="SHORT STOP, ISOFORM H"/>
    <property type="match status" value="1"/>
</dbReference>
<dbReference type="GO" id="GO:0045104">
    <property type="term" value="P:intermediate filament cytoskeleton organization"/>
    <property type="evidence" value="ECO:0007669"/>
    <property type="project" value="InterPro"/>
</dbReference>
<dbReference type="GO" id="GO:0042060">
    <property type="term" value="P:wound healing"/>
    <property type="evidence" value="ECO:0007669"/>
    <property type="project" value="TreeGrafter"/>
</dbReference>
<evidence type="ECO:0008006" key="3">
    <source>
        <dbReference type="Google" id="ProtNLM"/>
    </source>
</evidence>
<dbReference type="EMBL" id="KZ362198">
    <property type="protein sequence ID" value="PIO58151.1"/>
    <property type="molecule type" value="Genomic_DNA"/>
</dbReference>
<dbReference type="GO" id="GO:0005737">
    <property type="term" value="C:cytoplasm"/>
    <property type="evidence" value="ECO:0007669"/>
    <property type="project" value="TreeGrafter"/>
</dbReference>
<dbReference type="GO" id="GO:0005198">
    <property type="term" value="F:structural molecule activity"/>
    <property type="evidence" value="ECO:0007669"/>
    <property type="project" value="TreeGrafter"/>
</dbReference>
<dbReference type="GO" id="GO:0016020">
    <property type="term" value="C:membrane"/>
    <property type="evidence" value="ECO:0007669"/>
    <property type="project" value="TreeGrafter"/>
</dbReference>
<feature type="non-terminal residue" evidence="1">
    <location>
        <position position="270"/>
    </location>
</feature>
<dbReference type="Proteomes" id="UP000230423">
    <property type="component" value="Unassembled WGS sequence"/>
</dbReference>
<dbReference type="Gene3D" id="1.20.58.60">
    <property type="match status" value="2"/>
</dbReference>